<dbReference type="GO" id="GO:0070180">
    <property type="term" value="F:large ribosomal subunit rRNA binding"/>
    <property type="evidence" value="ECO:0007669"/>
    <property type="project" value="TreeGrafter"/>
</dbReference>
<dbReference type="FunFam" id="2.40.150.20:FF:000001">
    <property type="entry name" value="50S ribosomal protein L14"/>
    <property type="match status" value="1"/>
</dbReference>
<dbReference type="PROSITE" id="PS00049">
    <property type="entry name" value="RIBOSOMAL_L14"/>
    <property type="match status" value="1"/>
</dbReference>
<dbReference type="PANTHER" id="PTHR11761:SF3">
    <property type="entry name" value="LARGE RIBOSOMAL SUBUNIT PROTEIN UL14M"/>
    <property type="match status" value="1"/>
</dbReference>
<sequence>MIQTQSMLKVADNSGARAVMCIKVLGGSKRRTANIGDVVKVAVKEALPQSKIKKGSVMNALIVRTKSGVRRADGSKIGFDENAVVLLNNNRDPIATRIFGPVTRELRSARYMKIVSLAPEVL</sequence>
<dbReference type="InterPro" id="IPR019972">
    <property type="entry name" value="Ribosomal_uL14_CS"/>
</dbReference>
<dbReference type="InterPro" id="IPR036853">
    <property type="entry name" value="Ribosomal_uL14_sf"/>
</dbReference>
<dbReference type="SUPFAM" id="SSF50193">
    <property type="entry name" value="Ribosomal protein L14"/>
    <property type="match status" value="1"/>
</dbReference>
<gene>
    <name evidence="5" type="primary">rplN</name>
    <name evidence="8" type="ORF">DBW97_03960</name>
</gene>
<evidence type="ECO:0000256" key="1">
    <source>
        <dbReference type="ARBA" id="ARBA00022730"/>
    </source>
</evidence>
<keyword evidence="1 5" id="KW-0699">rRNA-binding</keyword>
<dbReference type="InterPro" id="IPR005745">
    <property type="entry name" value="Ribosomal_uL14_bac-type"/>
</dbReference>
<dbReference type="Pfam" id="PF00238">
    <property type="entry name" value="Ribosomal_L14"/>
    <property type="match status" value="1"/>
</dbReference>
<dbReference type="Proteomes" id="UP000252147">
    <property type="component" value="Unassembled WGS sequence"/>
</dbReference>
<keyword evidence="2 5" id="KW-0694">RNA-binding</keyword>
<accession>A0A368BKW6</accession>
<keyword evidence="4 5" id="KW-0687">Ribonucleoprotein</keyword>
<dbReference type="InterPro" id="IPR000218">
    <property type="entry name" value="Ribosomal_uL14"/>
</dbReference>
<protein>
    <recommendedName>
        <fullName evidence="5">Large ribosomal subunit protein uL14</fullName>
    </recommendedName>
</protein>
<dbReference type="NCBIfam" id="TIGR01067">
    <property type="entry name" value="rplN_bact"/>
    <property type="match status" value="1"/>
</dbReference>
<comment type="similarity">
    <text evidence="5 6">Belongs to the universal ribosomal protein uL14 family.</text>
</comment>
<reference evidence="8 9" key="1">
    <citation type="journal article" date="2018" name="Microbiome">
        <title>Fine metagenomic profile of the Mediterranean stratified and mixed water columns revealed by assembly and recruitment.</title>
        <authorList>
            <person name="Haro-Moreno J.M."/>
            <person name="Lopez-Perez M."/>
            <person name="De La Torre J.R."/>
            <person name="Picazo A."/>
            <person name="Camacho A."/>
            <person name="Rodriguez-Valera F."/>
        </authorList>
    </citation>
    <scope>NUCLEOTIDE SEQUENCE [LARGE SCALE GENOMIC DNA]</scope>
    <source>
        <strain evidence="8">MED-G83</strain>
    </source>
</reference>
<dbReference type="EMBL" id="QOPD01000006">
    <property type="protein sequence ID" value="RCL37953.1"/>
    <property type="molecule type" value="Genomic_DNA"/>
</dbReference>
<evidence type="ECO:0000313" key="8">
    <source>
        <dbReference type="EMBL" id="RCL37953.1"/>
    </source>
</evidence>
<organism evidence="8 9">
    <name type="scientific">SAR86 cluster bacterium</name>
    <dbReference type="NCBI Taxonomy" id="2030880"/>
    <lineage>
        <taxon>Bacteria</taxon>
        <taxon>Pseudomonadati</taxon>
        <taxon>Pseudomonadota</taxon>
        <taxon>Gammaproteobacteria</taxon>
        <taxon>SAR86 cluster</taxon>
    </lineage>
</organism>
<dbReference type="GO" id="GO:0006412">
    <property type="term" value="P:translation"/>
    <property type="evidence" value="ECO:0007669"/>
    <property type="project" value="UniProtKB-UniRule"/>
</dbReference>
<evidence type="ECO:0000313" key="9">
    <source>
        <dbReference type="Proteomes" id="UP000252147"/>
    </source>
</evidence>
<dbReference type="SMART" id="SM01374">
    <property type="entry name" value="Ribosomal_L14"/>
    <property type="match status" value="1"/>
</dbReference>
<dbReference type="HAMAP" id="MF_01367">
    <property type="entry name" value="Ribosomal_uL14"/>
    <property type="match status" value="1"/>
</dbReference>
<evidence type="ECO:0000256" key="2">
    <source>
        <dbReference type="ARBA" id="ARBA00022884"/>
    </source>
</evidence>
<keyword evidence="3 5" id="KW-0689">Ribosomal protein</keyword>
<comment type="function">
    <text evidence="5 7">Binds to 23S rRNA. Forms part of two intersubunit bridges in the 70S ribosome.</text>
</comment>
<comment type="subunit">
    <text evidence="5">Part of the 50S ribosomal subunit. Forms a cluster with proteins L3 and L19. In the 70S ribosome, L14 and L19 interact and together make contacts with the 16S rRNA in bridges B5 and B8.</text>
</comment>
<evidence type="ECO:0000256" key="7">
    <source>
        <dbReference type="RuleBase" id="RU003950"/>
    </source>
</evidence>
<proteinExistence type="inferred from homology"/>
<comment type="caution">
    <text evidence="8">The sequence shown here is derived from an EMBL/GenBank/DDBJ whole genome shotgun (WGS) entry which is preliminary data.</text>
</comment>
<dbReference type="PANTHER" id="PTHR11761">
    <property type="entry name" value="50S/60S RIBOSOMAL PROTEIN L14/L23"/>
    <property type="match status" value="1"/>
</dbReference>
<dbReference type="GO" id="GO:0003735">
    <property type="term" value="F:structural constituent of ribosome"/>
    <property type="evidence" value="ECO:0007669"/>
    <property type="project" value="InterPro"/>
</dbReference>
<evidence type="ECO:0000256" key="5">
    <source>
        <dbReference type="HAMAP-Rule" id="MF_01367"/>
    </source>
</evidence>
<dbReference type="AlphaFoldDB" id="A0A368BKW6"/>
<dbReference type="CDD" id="cd00337">
    <property type="entry name" value="Ribosomal_uL14"/>
    <property type="match status" value="1"/>
</dbReference>
<evidence type="ECO:0000256" key="3">
    <source>
        <dbReference type="ARBA" id="ARBA00022980"/>
    </source>
</evidence>
<dbReference type="GO" id="GO:0022625">
    <property type="term" value="C:cytosolic large ribosomal subunit"/>
    <property type="evidence" value="ECO:0007669"/>
    <property type="project" value="TreeGrafter"/>
</dbReference>
<evidence type="ECO:0000256" key="4">
    <source>
        <dbReference type="ARBA" id="ARBA00023274"/>
    </source>
</evidence>
<dbReference type="Gene3D" id="2.40.150.20">
    <property type="entry name" value="Ribosomal protein L14"/>
    <property type="match status" value="1"/>
</dbReference>
<evidence type="ECO:0000256" key="6">
    <source>
        <dbReference type="RuleBase" id="RU003949"/>
    </source>
</evidence>
<name>A0A368BKW6_9GAMM</name>